<keyword evidence="2" id="KW-1185">Reference proteome</keyword>
<evidence type="ECO:0000313" key="1">
    <source>
        <dbReference type="EMBL" id="SMY32879.1"/>
    </source>
</evidence>
<protein>
    <submittedName>
        <fullName evidence="1">Uncharacterized protein</fullName>
    </submittedName>
</protein>
<organism evidence="1 2">
    <name type="scientific">Photobacterium andalusiense</name>
    <dbReference type="NCBI Taxonomy" id="2204296"/>
    <lineage>
        <taxon>Bacteria</taxon>
        <taxon>Pseudomonadati</taxon>
        <taxon>Pseudomonadota</taxon>
        <taxon>Gammaproteobacteria</taxon>
        <taxon>Vibrionales</taxon>
        <taxon>Vibrionaceae</taxon>
        <taxon>Photobacterium</taxon>
    </lineage>
</organism>
<reference evidence="2" key="1">
    <citation type="submission" date="2017-06" db="EMBL/GenBank/DDBJ databases">
        <authorList>
            <person name="Rodrigo-Torres L."/>
            <person name="Arahal R.D."/>
            <person name="Lucena T."/>
        </authorList>
    </citation>
    <scope>NUCLEOTIDE SEQUENCE [LARGE SCALE GENOMIC DNA]</scope>
    <source>
        <strain evidence="2">CECT 9192</strain>
    </source>
</reference>
<sequence>MRLLLSIGLVLSIIATKLNRVPVLVQHGVYKQHLKGRYV</sequence>
<gene>
    <name evidence="1" type="ORF">PAND9192_00655</name>
</gene>
<evidence type="ECO:0000313" key="2">
    <source>
        <dbReference type="Proteomes" id="UP000195719"/>
    </source>
</evidence>
<accession>A0A1Y6MAD6</accession>
<name>A0A1Y6MAD6_9GAMM</name>
<dbReference type="AlphaFoldDB" id="A0A1Y6MAD6"/>
<dbReference type="EMBL" id="FYAJ01000001">
    <property type="protein sequence ID" value="SMY32879.1"/>
    <property type="molecule type" value="Genomic_DNA"/>
</dbReference>
<proteinExistence type="predicted"/>
<dbReference type="Proteomes" id="UP000195719">
    <property type="component" value="Unassembled WGS sequence"/>
</dbReference>